<organism evidence="5 6">
    <name type="scientific">Flavobacterium columnare</name>
    <dbReference type="NCBI Taxonomy" id="996"/>
    <lineage>
        <taxon>Bacteria</taxon>
        <taxon>Pseudomonadati</taxon>
        <taxon>Bacteroidota</taxon>
        <taxon>Flavobacteriia</taxon>
        <taxon>Flavobacteriales</taxon>
        <taxon>Flavobacteriaceae</taxon>
        <taxon>Flavobacterium</taxon>
    </lineage>
</organism>
<name>A0A246G9J9_9FLAO</name>
<keyword evidence="5" id="KW-0413">Isomerase</keyword>
<dbReference type="GO" id="GO:0016854">
    <property type="term" value="F:racemase and epimerase activity"/>
    <property type="evidence" value="ECO:0007669"/>
    <property type="project" value="UniProtKB-ARBA"/>
</dbReference>
<dbReference type="InterPro" id="IPR029017">
    <property type="entry name" value="Enolase-like_N"/>
</dbReference>
<comment type="similarity">
    <text evidence="1">Belongs to the mandelate racemase/muconate lactonizing enzyme family.</text>
</comment>
<dbReference type="InterPro" id="IPR034593">
    <property type="entry name" value="DgoD-like"/>
</dbReference>
<dbReference type="InterPro" id="IPR036849">
    <property type="entry name" value="Enolase-like_C_sf"/>
</dbReference>
<dbReference type="Gene3D" id="3.30.390.10">
    <property type="entry name" value="Enolase-like, N-terminal domain"/>
    <property type="match status" value="1"/>
</dbReference>
<evidence type="ECO:0000256" key="1">
    <source>
        <dbReference type="ARBA" id="ARBA00008031"/>
    </source>
</evidence>
<evidence type="ECO:0000313" key="6">
    <source>
        <dbReference type="Proteomes" id="UP000198034"/>
    </source>
</evidence>
<evidence type="ECO:0000313" key="5">
    <source>
        <dbReference type="EMBL" id="OWP74456.1"/>
    </source>
</evidence>
<dbReference type="GO" id="GO:0046872">
    <property type="term" value="F:metal ion binding"/>
    <property type="evidence" value="ECO:0007669"/>
    <property type="project" value="UniProtKB-KW"/>
</dbReference>
<protein>
    <submittedName>
        <fullName evidence="5">Chloromuconate cycloisomerase</fullName>
    </submittedName>
</protein>
<feature type="domain" description="Enolase C-terminal" evidence="4">
    <location>
        <begin position="141"/>
        <end position="329"/>
    </location>
</feature>
<evidence type="ECO:0000259" key="3">
    <source>
        <dbReference type="Pfam" id="PF02746"/>
    </source>
</evidence>
<dbReference type="AlphaFoldDB" id="A0A246G9J9"/>
<dbReference type="Pfam" id="PF02746">
    <property type="entry name" value="MR_MLE_N"/>
    <property type="match status" value="1"/>
</dbReference>
<accession>A0A246G9J9</accession>
<dbReference type="Gene3D" id="3.20.20.120">
    <property type="entry name" value="Enolase-like C-terminal domain"/>
    <property type="match status" value="1"/>
</dbReference>
<gene>
    <name evidence="5" type="ORF">BWK62_14300</name>
</gene>
<dbReference type="InterPro" id="IPR029065">
    <property type="entry name" value="Enolase_C-like"/>
</dbReference>
<dbReference type="OrthoDB" id="9775391at2"/>
<proteinExistence type="inferred from homology"/>
<keyword evidence="2" id="KW-0479">Metal-binding</keyword>
<dbReference type="Proteomes" id="UP000198034">
    <property type="component" value="Unassembled WGS sequence"/>
</dbReference>
<dbReference type="PANTHER" id="PTHR48080">
    <property type="entry name" value="D-GALACTONATE DEHYDRATASE-RELATED"/>
    <property type="match status" value="1"/>
</dbReference>
<feature type="domain" description="Mandelate racemase/muconate lactonizing enzyme N-terminal" evidence="3">
    <location>
        <begin position="7"/>
        <end position="110"/>
    </location>
</feature>
<dbReference type="PANTHER" id="PTHR48080:SF3">
    <property type="entry name" value="ENOLASE SUPERFAMILY MEMBER DDB_G0284701"/>
    <property type="match status" value="1"/>
</dbReference>
<evidence type="ECO:0000256" key="2">
    <source>
        <dbReference type="ARBA" id="ARBA00022723"/>
    </source>
</evidence>
<dbReference type="EMBL" id="MTCY01000070">
    <property type="protein sequence ID" value="OWP74456.1"/>
    <property type="molecule type" value="Genomic_DNA"/>
</dbReference>
<dbReference type="SUPFAM" id="SSF51604">
    <property type="entry name" value="Enolase C-terminal domain-like"/>
    <property type="match status" value="1"/>
</dbReference>
<sequence length="330" mass="37043">MQLTWQKVQLPLKETFSIAYGNYSSRNALIVILKKEGIKGYGECTEIDYYNIKIDQLIAELKVIKDLIESQSIVHPFEFYQLLAKSSLSTFVRSALDCAYWDLFGKLEKKHFFELTNINVSRIPESSITISIDTLQKQQAKIEASSWTRFKVKCKGMQKEALYLFSEMQQEIAIDSNASFTVVDCKWLESQDFVSKFTYLEQPMPVGKYMSLNKENYANWMADEDFQNATQLEQLVGCYGSINVKLVKCGGLTPALTIIQEARKLGYKIMIGCMTESTIGISAGAVLAPLVDYADLDGANLLASDIAYGTKVIEGKIILNESPGLGISIR</sequence>
<evidence type="ECO:0000259" key="4">
    <source>
        <dbReference type="Pfam" id="PF13378"/>
    </source>
</evidence>
<dbReference type="InterPro" id="IPR013341">
    <property type="entry name" value="Mandelate_racemase_N_dom"/>
</dbReference>
<dbReference type="Pfam" id="PF13378">
    <property type="entry name" value="MR_MLE_C"/>
    <property type="match status" value="1"/>
</dbReference>
<comment type="caution">
    <text evidence="5">The sequence shown here is derived from an EMBL/GenBank/DDBJ whole genome shotgun (WGS) entry which is preliminary data.</text>
</comment>
<reference evidence="5 6" key="1">
    <citation type="journal article" date="2017" name="Infect. Genet. Evol.">
        <title>Comparative genome analysis of fish pathogen Flavobacterium columnare reveals extensive sequence diversity within the species.</title>
        <authorList>
            <person name="Kayansamruaj P."/>
            <person name="Dong H.T."/>
            <person name="Hirono I."/>
            <person name="Kondo H."/>
            <person name="Senapin S."/>
            <person name="Rodkhum C."/>
        </authorList>
    </citation>
    <scope>NUCLEOTIDE SEQUENCE [LARGE SCALE GENOMIC DNA]</scope>
    <source>
        <strain evidence="5 6">1214</strain>
    </source>
</reference>
<dbReference type="SUPFAM" id="SSF54826">
    <property type="entry name" value="Enolase N-terminal domain-like"/>
    <property type="match status" value="1"/>
</dbReference>